<keyword evidence="3" id="KW-0808">Transferase</keyword>
<dbReference type="InParanoid" id="A0A067MWV0"/>
<dbReference type="GO" id="GO:0097363">
    <property type="term" value="F:protein O-acetylglucosaminyltransferase activity"/>
    <property type="evidence" value="ECO:0007669"/>
    <property type="project" value="TreeGrafter"/>
</dbReference>
<sequence>MRFFSNFPTRREVALLITLALVFTLLHNARKSASKLDLEEDYYGNSPAATRFSSSSGTSSLGGKFPEIPNSGQSSGQGFLGDTRMEWGTGPVPATTLTAHAPGWTILDRVYIFNGTIYIVTDSPKSFPERRLMISSGYDVRNSKEEVLKREPTDKDLRFVRPAEARRLFGTSATRVDGVSFIVNDPPQFINHYYHFAAELLFGLWRTYSSLEPYIPASGRTGLPPPSRILFPHTPTDKWRDYARMNQYILLSAFPSVALEFQDDWADRATMGRAFVLDRVVLGDRAAAMRSKRFLATGRTAAAAGVLPGSAHWWAPIRKNVIEFVGGDVASKDRPVITYVSRQDWGRRMLIKEDHEGLVRALHRLRDEQGYEVNIVSMDKLTREEQLRLAARTTIMLGVHGNGLTSLLWMQPSPQATVIEFFYPGGFAFDYEYTTRALGMSHYGFWGKEYFTSPNVPPAAYPEGFQGNQIPIDGDAVAALIQQRLSLDEEADD</sequence>
<evidence type="ECO:0000259" key="8">
    <source>
        <dbReference type="Pfam" id="PF04577"/>
    </source>
</evidence>
<evidence type="ECO:0000256" key="1">
    <source>
        <dbReference type="ARBA" id="ARBA00004167"/>
    </source>
</evidence>
<keyword evidence="5" id="KW-1133">Transmembrane helix</keyword>
<feature type="domain" description="Glycosyltransferase 61 catalytic" evidence="8">
    <location>
        <begin position="186"/>
        <end position="413"/>
    </location>
</feature>
<dbReference type="HOGENOM" id="CLU_033167_0_0_1"/>
<proteinExistence type="predicted"/>
<dbReference type="GO" id="GO:0005783">
    <property type="term" value="C:endoplasmic reticulum"/>
    <property type="evidence" value="ECO:0007669"/>
    <property type="project" value="TreeGrafter"/>
</dbReference>
<dbReference type="OrthoDB" id="529273at2759"/>
<dbReference type="PANTHER" id="PTHR20961:SF38">
    <property type="entry name" value="PROTEIN O-LINKED-MANNOSE BETA-1,4-N-ACETYLGLUCOSAMINYLTRANSFERASE 2"/>
    <property type="match status" value="1"/>
</dbReference>
<dbReference type="Proteomes" id="UP000027195">
    <property type="component" value="Unassembled WGS sequence"/>
</dbReference>
<keyword evidence="6" id="KW-0472">Membrane</keyword>
<accession>A0A067MWV0</accession>
<dbReference type="AlphaFoldDB" id="A0A067MWV0"/>
<keyword evidence="2" id="KW-0328">Glycosyltransferase</keyword>
<organism evidence="9 10">
    <name type="scientific">Botryobasidium botryosum (strain FD-172 SS1)</name>
    <dbReference type="NCBI Taxonomy" id="930990"/>
    <lineage>
        <taxon>Eukaryota</taxon>
        <taxon>Fungi</taxon>
        <taxon>Dikarya</taxon>
        <taxon>Basidiomycota</taxon>
        <taxon>Agaricomycotina</taxon>
        <taxon>Agaricomycetes</taxon>
        <taxon>Cantharellales</taxon>
        <taxon>Botryobasidiaceae</taxon>
        <taxon>Botryobasidium</taxon>
    </lineage>
</organism>
<gene>
    <name evidence="9" type="ORF">BOTBODRAFT_27641</name>
</gene>
<evidence type="ECO:0000256" key="7">
    <source>
        <dbReference type="ARBA" id="ARBA00023180"/>
    </source>
</evidence>
<dbReference type="EMBL" id="KL198018">
    <property type="protein sequence ID" value="KDQ20223.1"/>
    <property type="molecule type" value="Genomic_DNA"/>
</dbReference>
<evidence type="ECO:0000256" key="4">
    <source>
        <dbReference type="ARBA" id="ARBA00022692"/>
    </source>
</evidence>
<dbReference type="STRING" id="930990.A0A067MWV0"/>
<protein>
    <recommendedName>
        <fullName evidence="8">Glycosyltransferase 61 catalytic domain-containing protein</fullName>
    </recommendedName>
</protein>
<keyword evidence="7" id="KW-0325">Glycoprotein</keyword>
<evidence type="ECO:0000256" key="5">
    <source>
        <dbReference type="ARBA" id="ARBA00022989"/>
    </source>
</evidence>
<dbReference type="InterPro" id="IPR007657">
    <property type="entry name" value="Glycosyltransferase_61"/>
</dbReference>
<dbReference type="Pfam" id="PF04577">
    <property type="entry name" value="Glyco_transf_61"/>
    <property type="match status" value="1"/>
</dbReference>
<evidence type="ECO:0000313" key="10">
    <source>
        <dbReference type="Proteomes" id="UP000027195"/>
    </source>
</evidence>
<keyword evidence="10" id="KW-1185">Reference proteome</keyword>
<evidence type="ECO:0000256" key="2">
    <source>
        <dbReference type="ARBA" id="ARBA00022676"/>
    </source>
</evidence>
<dbReference type="GO" id="GO:0016020">
    <property type="term" value="C:membrane"/>
    <property type="evidence" value="ECO:0007669"/>
    <property type="project" value="UniProtKB-SubCell"/>
</dbReference>
<comment type="subcellular location">
    <subcellularLocation>
        <location evidence="1">Membrane</location>
        <topology evidence="1">Single-pass membrane protein</topology>
    </subcellularLocation>
</comment>
<dbReference type="InterPro" id="IPR049625">
    <property type="entry name" value="Glyco_transf_61_cat"/>
</dbReference>
<reference evidence="10" key="1">
    <citation type="journal article" date="2014" name="Proc. Natl. Acad. Sci. U.S.A.">
        <title>Extensive sampling of basidiomycete genomes demonstrates inadequacy of the white-rot/brown-rot paradigm for wood decay fungi.</title>
        <authorList>
            <person name="Riley R."/>
            <person name="Salamov A.A."/>
            <person name="Brown D.W."/>
            <person name="Nagy L.G."/>
            <person name="Floudas D."/>
            <person name="Held B.W."/>
            <person name="Levasseur A."/>
            <person name="Lombard V."/>
            <person name="Morin E."/>
            <person name="Otillar R."/>
            <person name="Lindquist E.A."/>
            <person name="Sun H."/>
            <person name="LaButti K.M."/>
            <person name="Schmutz J."/>
            <person name="Jabbour D."/>
            <person name="Luo H."/>
            <person name="Baker S.E."/>
            <person name="Pisabarro A.G."/>
            <person name="Walton J.D."/>
            <person name="Blanchette R.A."/>
            <person name="Henrissat B."/>
            <person name="Martin F."/>
            <person name="Cullen D."/>
            <person name="Hibbett D.S."/>
            <person name="Grigoriev I.V."/>
        </authorList>
    </citation>
    <scope>NUCLEOTIDE SEQUENCE [LARGE SCALE GENOMIC DNA]</scope>
    <source>
        <strain evidence="10">FD-172 SS1</strain>
    </source>
</reference>
<evidence type="ECO:0000256" key="3">
    <source>
        <dbReference type="ARBA" id="ARBA00022679"/>
    </source>
</evidence>
<dbReference type="GO" id="GO:0035269">
    <property type="term" value="P:protein O-linked glycosylation via mannose"/>
    <property type="evidence" value="ECO:0007669"/>
    <property type="project" value="TreeGrafter"/>
</dbReference>
<evidence type="ECO:0000256" key="6">
    <source>
        <dbReference type="ARBA" id="ARBA00023136"/>
    </source>
</evidence>
<keyword evidence="4" id="KW-0812">Transmembrane</keyword>
<name>A0A067MWV0_BOTB1</name>
<evidence type="ECO:0000313" key="9">
    <source>
        <dbReference type="EMBL" id="KDQ20223.1"/>
    </source>
</evidence>
<dbReference type="PANTHER" id="PTHR20961">
    <property type="entry name" value="GLYCOSYLTRANSFERASE"/>
    <property type="match status" value="1"/>
</dbReference>